<dbReference type="GO" id="GO:0005524">
    <property type="term" value="F:ATP binding"/>
    <property type="evidence" value="ECO:0007669"/>
    <property type="project" value="InterPro"/>
</dbReference>
<dbReference type="PROSITE" id="PS50011">
    <property type="entry name" value="PROTEIN_KINASE_DOM"/>
    <property type="match status" value="1"/>
</dbReference>
<dbReference type="GeneID" id="66982330"/>
<dbReference type="PANTHER" id="PTHR37542:SF1">
    <property type="entry name" value="PRION-INHIBITION AND PROPAGATION HELO DOMAIN-CONTAINING PROTEIN"/>
    <property type="match status" value="1"/>
</dbReference>
<dbReference type="Proteomes" id="UP000637239">
    <property type="component" value="Chromosome 4"/>
</dbReference>
<protein>
    <recommendedName>
        <fullName evidence="1">Protein kinase domain-containing protein</fullName>
    </recommendedName>
</protein>
<dbReference type="InterPro" id="IPR011009">
    <property type="entry name" value="Kinase-like_dom_sf"/>
</dbReference>
<evidence type="ECO:0000259" key="1">
    <source>
        <dbReference type="PROSITE" id="PS50011"/>
    </source>
</evidence>
<dbReference type="RefSeq" id="XP_043136493.1">
    <property type="nucleotide sequence ID" value="XM_043278745.1"/>
</dbReference>
<dbReference type="AlphaFoldDB" id="A0A7R7VNQ1"/>
<proteinExistence type="predicted"/>
<feature type="domain" description="Protein kinase" evidence="1">
    <location>
        <begin position="172"/>
        <end position="472"/>
    </location>
</feature>
<dbReference type="GO" id="GO:0004672">
    <property type="term" value="F:protein kinase activity"/>
    <property type="evidence" value="ECO:0007669"/>
    <property type="project" value="InterPro"/>
</dbReference>
<dbReference type="KEGG" id="ache:ACHE_40535A"/>
<sequence length="525" mass="59258">MDPASFGLAVFSALDLCIKYGTELIKICREYRRFEEEIDEIVLVVEGLWVKTEVQLDSLRVLWNTLHKTLQSHYFDALQRLERKTLAAVQTIQHVKELAAPDASSLRKVKAIYIKRHLKEAVADLEDWQRRFDPSWYLITRIASPVIDKQLRDGLPGNNSSTIRLKRIREAIKEVSSIGSSHAGSVFMNTSHIVGSAHEIPGTNTTIASYGNVARTVLLDRTDYGPLTEAMTAKTYVRDVARLLLNVEPMTFGLLKCEGVIELPDENNKSQFQFILEVPKGLSSPRTLRSILAEAPRCSLSHRIQLAKQLARSVMFVHTSGFVHKNIRPETILVFADGSNRLGPSFLSGFERIRPSGAATEKSGDLVWQKNFYRHPTRQGLWPEDYYNMQHDIYSLGVCLLELALWWSFVQYDGDTAIPCSELDITAAISDKDPRRGAFAIKKKLVAMAEHRLPSSMGDRYTDLTVACLTCLDNGESNTFGYDVKDEDGIVVGVRYIEKVVPVCYLRGFRLMNSQVLLQIEEICI</sequence>
<dbReference type="InterPro" id="IPR000719">
    <property type="entry name" value="Prot_kinase_dom"/>
</dbReference>
<dbReference type="SUPFAM" id="SSF56112">
    <property type="entry name" value="Protein kinase-like (PK-like)"/>
    <property type="match status" value="1"/>
</dbReference>
<organism evidence="2 3">
    <name type="scientific">Aspergillus chevalieri</name>
    <name type="common">Eurotium chevalieri</name>
    <dbReference type="NCBI Taxonomy" id="182096"/>
    <lineage>
        <taxon>Eukaryota</taxon>
        <taxon>Fungi</taxon>
        <taxon>Dikarya</taxon>
        <taxon>Ascomycota</taxon>
        <taxon>Pezizomycotina</taxon>
        <taxon>Eurotiomycetes</taxon>
        <taxon>Eurotiomycetidae</taxon>
        <taxon>Eurotiales</taxon>
        <taxon>Aspergillaceae</taxon>
        <taxon>Aspergillus</taxon>
        <taxon>Aspergillus subgen. Aspergillus</taxon>
    </lineage>
</organism>
<dbReference type="PANTHER" id="PTHR37542">
    <property type="entry name" value="HELO DOMAIN-CONTAINING PROTEIN-RELATED"/>
    <property type="match status" value="1"/>
</dbReference>
<keyword evidence="3" id="KW-1185">Reference proteome</keyword>
<gene>
    <name evidence="2" type="ORF">ACHE_40535A</name>
</gene>
<dbReference type="Gene3D" id="1.10.510.10">
    <property type="entry name" value="Transferase(Phosphotransferase) domain 1"/>
    <property type="match status" value="1"/>
</dbReference>
<name>A0A7R7VNQ1_ASPCH</name>
<accession>A0A7R7VNQ1</accession>
<reference evidence="2" key="2">
    <citation type="submission" date="2021-02" db="EMBL/GenBank/DDBJ databases">
        <title>Aspergillus chevalieri M1 genome sequence.</title>
        <authorList>
            <person name="Kadooka C."/>
            <person name="Mori K."/>
            <person name="Futagami T."/>
        </authorList>
    </citation>
    <scope>NUCLEOTIDE SEQUENCE</scope>
    <source>
        <strain evidence="2">M1</strain>
    </source>
</reference>
<evidence type="ECO:0000313" key="3">
    <source>
        <dbReference type="Proteomes" id="UP000637239"/>
    </source>
</evidence>
<evidence type="ECO:0000313" key="2">
    <source>
        <dbReference type="EMBL" id="BCR87971.1"/>
    </source>
</evidence>
<dbReference type="EMBL" id="AP024419">
    <property type="protein sequence ID" value="BCR87971.1"/>
    <property type="molecule type" value="Genomic_DNA"/>
</dbReference>
<reference evidence="2" key="1">
    <citation type="submission" date="2021-01" db="EMBL/GenBank/DDBJ databases">
        <authorList>
            <consortium name="Aspergillus chevalieri M1 genome sequencing consortium"/>
            <person name="Kazuki M."/>
            <person name="Futagami T."/>
        </authorList>
    </citation>
    <scope>NUCLEOTIDE SEQUENCE</scope>
    <source>
        <strain evidence="2">M1</strain>
    </source>
</reference>